<comment type="caution">
    <text evidence="3">The sequence shown here is derived from an EMBL/GenBank/DDBJ whole genome shotgun (WGS) entry which is preliminary data.</text>
</comment>
<dbReference type="GO" id="GO:0016020">
    <property type="term" value="C:membrane"/>
    <property type="evidence" value="ECO:0007669"/>
    <property type="project" value="InterPro"/>
</dbReference>
<evidence type="ECO:0000259" key="2">
    <source>
        <dbReference type="PROSITE" id="PS51096"/>
    </source>
</evidence>
<evidence type="ECO:0000256" key="1">
    <source>
        <dbReference type="ARBA" id="ARBA00022679"/>
    </source>
</evidence>
<dbReference type="SUPFAM" id="SSF53062">
    <property type="entry name" value="PTS system fructose IIA component-like"/>
    <property type="match status" value="1"/>
</dbReference>
<sequence length="134" mass="13953">MNAMAAKTGLVVITHGQIGHALIEAAEFILDQPLGEIGCLSFRQTDGGCTSETEILAAIDAADQGSGVLVLADIGGASPCNAVNRLLPDDRTALVTGVNLAMLIRAWNYRSRPPAQLARMAALGAVRDITSQEP</sequence>
<dbReference type="RefSeq" id="WP_354696963.1">
    <property type="nucleotide sequence ID" value="NZ_JAZHOG010000016.1"/>
</dbReference>
<dbReference type="Pfam" id="PF03610">
    <property type="entry name" value="EIIA-man"/>
    <property type="match status" value="1"/>
</dbReference>
<keyword evidence="1" id="KW-0808">Transferase</keyword>
<dbReference type="PROSITE" id="PS51096">
    <property type="entry name" value="PTS_EIIA_TYPE_4"/>
    <property type="match status" value="1"/>
</dbReference>
<accession>A0AAW9RL37</accession>
<proteinExistence type="predicted"/>
<dbReference type="GO" id="GO:0016740">
    <property type="term" value="F:transferase activity"/>
    <property type="evidence" value="ECO:0007669"/>
    <property type="project" value="UniProtKB-KW"/>
</dbReference>
<name>A0AAW9RL37_9GAMM</name>
<evidence type="ECO:0000313" key="3">
    <source>
        <dbReference type="EMBL" id="MEJ8569638.1"/>
    </source>
</evidence>
<reference evidence="3 4" key="1">
    <citation type="submission" date="2024-02" db="EMBL/GenBank/DDBJ databases">
        <title>A novel Wenzhouxiangellaceae bacterium, isolated from coastal sediments.</title>
        <authorList>
            <person name="Du Z.-J."/>
            <person name="Ye Y.-Q."/>
            <person name="Zhang X.-Y."/>
        </authorList>
    </citation>
    <scope>NUCLEOTIDE SEQUENCE [LARGE SCALE GENOMIC DNA]</scope>
    <source>
        <strain evidence="3 4">CH-27</strain>
    </source>
</reference>
<dbReference type="EMBL" id="JAZHOG010000016">
    <property type="protein sequence ID" value="MEJ8569638.1"/>
    <property type="molecule type" value="Genomic_DNA"/>
</dbReference>
<dbReference type="InterPro" id="IPR036662">
    <property type="entry name" value="PTS_EIIA_man-typ_sf"/>
</dbReference>
<dbReference type="AlphaFoldDB" id="A0AAW9RL37"/>
<evidence type="ECO:0000313" key="4">
    <source>
        <dbReference type="Proteomes" id="UP001359886"/>
    </source>
</evidence>
<feature type="domain" description="PTS EIIA type-4" evidence="2">
    <location>
        <begin position="7"/>
        <end position="134"/>
    </location>
</feature>
<dbReference type="PANTHER" id="PTHR33799">
    <property type="entry name" value="PTS PERMEASE-RELATED-RELATED"/>
    <property type="match status" value="1"/>
</dbReference>
<dbReference type="Gene3D" id="3.40.50.510">
    <property type="entry name" value="Phosphotransferase system, mannose-type IIA component"/>
    <property type="match status" value="1"/>
</dbReference>
<dbReference type="InterPro" id="IPR051471">
    <property type="entry name" value="Bacterial_PTS_sugar_comp"/>
</dbReference>
<dbReference type="Proteomes" id="UP001359886">
    <property type="component" value="Unassembled WGS sequence"/>
</dbReference>
<keyword evidence="4" id="KW-1185">Reference proteome</keyword>
<protein>
    <recommendedName>
        <fullName evidence="2">PTS EIIA type-4 domain-containing protein</fullName>
    </recommendedName>
</protein>
<dbReference type="InterPro" id="IPR004701">
    <property type="entry name" value="PTS_EIIA_man-typ"/>
</dbReference>
<organism evidence="3 4">
    <name type="scientific">Elongatibacter sediminis</name>
    <dbReference type="NCBI Taxonomy" id="3119006"/>
    <lineage>
        <taxon>Bacteria</taxon>
        <taxon>Pseudomonadati</taxon>
        <taxon>Pseudomonadota</taxon>
        <taxon>Gammaproteobacteria</taxon>
        <taxon>Chromatiales</taxon>
        <taxon>Wenzhouxiangellaceae</taxon>
        <taxon>Elongatibacter</taxon>
    </lineage>
</organism>
<dbReference type="GO" id="GO:0009401">
    <property type="term" value="P:phosphoenolpyruvate-dependent sugar phosphotransferase system"/>
    <property type="evidence" value="ECO:0007669"/>
    <property type="project" value="InterPro"/>
</dbReference>
<dbReference type="PANTHER" id="PTHR33799:SF1">
    <property type="entry name" value="PTS SYSTEM MANNOSE-SPECIFIC EIIAB COMPONENT-RELATED"/>
    <property type="match status" value="1"/>
</dbReference>
<gene>
    <name evidence="3" type="ORF">V3330_18565</name>
</gene>